<dbReference type="InterPro" id="IPR011356">
    <property type="entry name" value="Leucine_aapep/pepB"/>
</dbReference>
<keyword evidence="8" id="KW-1185">Reference proteome</keyword>
<dbReference type="Proteomes" id="UP000054498">
    <property type="component" value="Unassembled WGS sequence"/>
</dbReference>
<dbReference type="AlphaFoldDB" id="A0A0D2LY49"/>
<sequence length="301" mass="31061">MGGAALVLALAHVLMSRAAPLRLRVLVPAVENSVSGDAYRPLDVLQSRAGITVEQGNCDAEGRLILADALADAASDAPDLIIDAATLTGAARAALGPELPAVFSRDDAAWAQLEAASLQQSDPLWRLPLHKGYRRLLDSKVADIGSVSSGDTPQGGAIVAALFLSEFVPPSCPAWLHLDTGAWVGPGAARPGRPEGGEALGLLALAAMVEARYGGGRAGGGVGGDAADSGATEGPRALYDEGLANGTYRADPLQAVTVKKLQLLYDELRVSYRRPSRPSSGLTILDSVAVKQPKSSWCARA</sequence>
<dbReference type="EC" id="3.4.11.1" evidence="7"/>
<dbReference type="PANTHER" id="PTHR11963">
    <property type="entry name" value="LEUCINE AMINOPEPTIDASE-RELATED"/>
    <property type="match status" value="1"/>
</dbReference>
<dbReference type="GO" id="GO:0030145">
    <property type="term" value="F:manganese ion binding"/>
    <property type="evidence" value="ECO:0007669"/>
    <property type="project" value="InterPro"/>
</dbReference>
<comment type="similarity">
    <text evidence="1">Belongs to the peptidase M17 family.</text>
</comment>
<evidence type="ECO:0000256" key="4">
    <source>
        <dbReference type="ARBA" id="ARBA00022801"/>
    </source>
</evidence>
<dbReference type="Gene3D" id="3.40.630.10">
    <property type="entry name" value="Zn peptidases"/>
    <property type="match status" value="1"/>
</dbReference>
<dbReference type="KEGG" id="mng:MNEG_13556"/>
<evidence type="ECO:0000256" key="2">
    <source>
        <dbReference type="ARBA" id="ARBA00022438"/>
    </source>
</evidence>
<dbReference type="Pfam" id="PF00883">
    <property type="entry name" value="Peptidase_M17"/>
    <property type="match status" value="1"/>
</dbReference>
<protein>
    <submittedName>
        <fullName evidence="7">Leucyl aminopeptidase</fullName>
        <ecNumber evidence="7">3.4.11.1</ecNumber>
    </submittedName>
</protein>
<keyword evidence="2 7" id="KW-0031">Aminopeptidase</keyword>
<organism evidence="7 8">
    <name type="scientific">Monoraphidium neglectum</name>
    <dbReference type="NCBI Taxonomy" id="145388"/>
    <lineage>
        <taxon>Eukaryota</taxon>
        <taxon>Viridiplantae</taxon>
        <taxon>Chlorophyta</taxon>
        <taxon>core chlorophytes</taxon>
        <taxon>Chlorophyceae</taxon>
        <taxon>CS clade</taxon>
        <taxon>Sphaeropleales</taxon>
        <taxon>Selenastraceae</taxon>
        <taxon>Monoraphidium</taxon>
    </lineage>
</organism>
<evidence type="ECO:0000256" key="3">
    <source>
        <dbReference type="ARBA" id="ARBA00022670"/>
    </source>
</evidence>
<proteinExistence type="inferred from homology"/>
<dbReference type="GO" id="GO:0005737">
    <property type="term" value="C:cytoplasm"/>
    <property type="evidence" value="ECO:0007669"/>
    <property type="project" value="InterPro"/>
</dbReference>
<dbReference type="RefSeq" id="XP_013893426.1">
    <property type="nucleotide sequence ID" value="XM_014037972.1"/>
</dbReference>
<accession>A0A0D2LY49</accession>
<dbReference type="SUPFAM" id="SSF53187">
    <property type="entry name" value="Zn-dependent exopeptidases"/>
    <property type="match status" value="1"/>
</dbReference>
<evidence type="ECO:0000313" key="8">
    <source>
        <dbReference type="Proteomes" id="UP000054498"/>
    </source>
</evidence>
<dbReference type="PRINTS" id="PR00481">
    <property type="entry name" value="LAMNOPPTDASE"/>
</dbReference>
<keyword evidence="5" id="KW-0732">Signal</keyword>
<dbReference type="OrthoDB" id="412814at2759"/>
<evidence type="ECO:0000256" key="1">
    <source>
        <dbReference type="ARBA" id="ARBA00009528"/>
    </source>
</evidence>
<feature type="chain" id="PRO_5002246800" evidence="5">
    <location>
        <begin position="19"/>
        <end position="301"/>
    </location>
</feature>
<dbReference type="GeneID" id="25731030"/>
<dbReference type="PANTHER" id="PTHR11963:SF20">
    <property type="entry name" value="PEPTIDASE B"/>
    <property type="match status" value="1"/>
</dbReference>
<dbReference type="GO" id="GO:0006508">
    <property type="term" value="P:proteolysis"/>
    <property type="evidence" value="ECO:0007669"/>
    <property type="project" value="UniProtKB-KW"/>
</dbReference>
<evidence type="ECO:0000313" key="7">
    <source>
        <dbReference type="EMBL" id="KIY94406.1"/>
    </source>
</evidence>
<evidence type="ECO:0000259" key="6">
    <source>
        <dbReference type="Pfam" id="PF00883"/>
    </source>
</evidence>
<reference evidence="7 8" key="1">
    <citation type="journal article" date="2013" name="BMC Genomics">
        <title>Reconstruction of the lipid metabolism for the microalga Monoraphidium neglectum from its genome sequence reveals characteristics suitable for biofuel production.</title>
        <authorList>
            <person name="Bogen C."/>
            <person name="Al-Dilaimi A."/>
            <person name="Albersmeier A."/>
            <person name="Wichmann J."/>
            <person name="Grundmann M."/>
            <person name="Rupp O."/>
            <person name="Lauersen K.J."/>
            <person name="Blifernez-Klassen O."/>
            <person name="Kalinowski J."/>
            <person name="Goesmann A."/>
            <person name="Mussgnug J.H."/>
            <person name="Kruse O."/>
        </authorList>
    </citation>
    <scope>NUCLEOTIDE SEQUENCE [LARGE SCALE GENOMIC DNA]</scope>
    <source>
        <strain evidence="7 8">SAG 48.87</strain>
    </source>
</reference>
<keyword evidence="3" id="KW-0645">Protease</keyword>
<gene>
    <name evidence="7" type="ORF">MNEG_13556</name>
</gene>
<keyword evidence="4 7" id="KW-0378">Hydrolase</keyword>
<name>A0A0D2LY49_9CHLO</name>
<dbReference type="EMBL" id="KK104116">
    <property type="protein sequence ID" value="KIY94406.1"/>
    <property type="molecule type" value="Genomic_DNA"/>
</dbReference>
<dbReference type="InterPro" id="IPR000819">
    <property type="entry name" value="Peptidase_M17_C"/>
</dbReference>
<feature type="domain" description="Cytosol aminopeptidase" evidence="6">
    <location>
        <begin position="1"/>
        <end position="184"/>
    </location>
</feature>
<dbReference type="STRING" id="145388.A0A0D2LY49"/>
<evidence type="ECO:0000256" key="5">
    <source>
        <dbReference type="SAM" id="SignalP"/>
    </source>
</evidence>
<feature type="signal peptide" evidence="5">
    <location>
        <begin position="1"/>
        <end position="18"/>
    </location>
</feature>
<dbReference type="GO" id="GO:0070006">
    <property type="term" value="F:metalloaminopeptidase activity"/>
    <property type="evidence" value="ECO:0007669"/>
    <property type="project" value="InterPro"/>
</dbReference>